<evidence type="ECO:0000256" key="6">
    <source>
        <dbReference type="ARBA" id="ARBA00030388"/>
    </source>
</evidence>
<evidence type="ECO:0000313" key="7">
    <source>
        <dbReference type="EMBL" id="ACJ00290.1"/>
    </source>
</evidence>
<dbReference type="NCBIfam" id="TIGR02116">
    <property type="entry name" value="toxin_Txe_YoeB"/>
    <property type="match status" value="1"/>
</dbReference>
<evidence type="ECO:0000256" key="5">
    <source>
        <dbReference type="ARBA" id="ARBA00022801"/>
    </source>
</evidence>
<dbReference type="PANTHER" id="PTHR38039">
    <property type="entry name" value="TOXIN YOEB"/>
    <property type="match status" value="1"/>
</dbReference>
<dbReference type="SUPFAM" id="SSF143011">
    <property type="entry name" value="RelE-like"/>
    <property type="match status" value="1"/>
</dbReference>
<gene>
    <name evidence="7" type="primary">yoeB</name>
    <name evidence="7" type="ordered locus">RC1_2922</name>
</gene>
<evidence type="ECO:0000256" key="4">
    <source>
        <dbReference type="ARBA" id="ARBA00022759"/>
    </source>
</evidence>
<dbReference type="Gene3D" id="3.30.2310.20">
    <property type="entry name" value="RelE-like"/>
    <property type="match status" value="1"/>
</dbReference>
<dbReference type="GO" id="GO:0016787">
    <property type="term" value="F:hydrolase activity"/>
    <property type="evidence" value="ECO:0007669"/>
    <property type="project" value="UniProtKB-KW"/>
</dbReference>
<sequence length="89" mass="10332">MRISFSSGAWEDYLHWQEQDRAILARVNTLIRECTRAPFVGLGKPEPLRGSLAGWWSRRITGEHRLVYRVAGQPPDQALEIAACRRHYR</sequence>
<dbReference type="OrthoDB" id="9801102at2"/>
<accession>B6IVG6</accession>
<protein>
    <recommendedName>
        <fullName evidence="6">Putative mRNA interferase YoeB</fullName>
    </recommendedName>
</protein>
<keyword evidence="8" id="KW-1185">Reference proteome</keyword>
<dbReference type="AlphaFoldDB" id="B6IVG6"/>
<dbReference type="Pfam" id="PF06769">
    <property type="entry name" value="YoeB_toxin"/>
    <property type="match status" value="1"/>
</dbReference>
<organism evidence="7 8">
    <name type="scientific">Rhodospirillum centenum (strain ATCC 51521 / SW)</name>
    <dbReference type="NCBI Taxonomy" id="414684"/>
    <lineage>
        <taxon>Bacteria</taxon>
        <taxon>Pseudomonadati</taxon>
        <taxon>Pseudomonadota</taxon>
        <taxon>Alphaproteobacteria</taxon>
        <taxon>Rhodospirillales</taxon>
        <taxon>Rhodospirillaceae</taxon>
        <taxon>Rhodospirillum</taxon>
    </lineage>
</organism>
<proteinExistence type="inferred from homology"/>
<name>B6IVG6_RHOCS</name>
<keyword evidence="4" id="KW-0255">Endonuclease</keyword>
<dbReference type="PANTHER" id="PTHR38039:SF1">
    <property type="entry name" value="TOXIN YOEB"/>
    <property type="match status" value="1"/>
</dbReference>
<keyword evidence="2" id="KW-1277">Toxin-antitoxin system</keyword>
<evidence type="ECO:0000256" key="1">
    <source>
        <dbReference type="ARBA" id="ARBA00008172"/>
    </source>
</evidence>
<comment type="similarity">
    <text evidence="1">Belongs to the YoeB family.</text>
</comment>
<evidence type="ECO:0000313" key="8">
    <source>
        <dbReference type="Proteomes" id="UP000001591"/>
    </source>
</evidence>
<dbReference type="Proteomes" id="UP000001591">
    <property type="component" value="Chromosome"/>
</dbReference>
<dbReference type="InterPro" id="IPR035093">
    <property type="entry name" value="RelE/ParE_toxin_dom_sf"/>
</dbReference>
<keyword evidence="3" id="KW-0540">Nuclease</keyword>
<evidence type="ECO:0000256" key="2">
    <source>
        <dbReference type="ARBA" id="ARBA00022649"/>
    </source>
</evidence>
<evidence type="ECO:0000256" key="3">
    <source>
        <dbReference type="ARBA" id="ARBA00022722"/>
    </source>
</evidence>
<dbReference type="eggNOG" id="COG4115">
    <property type="taxonomic scope" value="Bacteria"/>
</dbReference>
<keyword evidence="5" id="KW-0378">Hydrolase</keyword>
<reference evidence="7 8" key="1">
    <citation type="journal article" date="2010" name="BMC Genomics">
        <title>Metabolic flexibility revealed in the genome of the cyst-forming alpha-1 proteobacterium Rhodospirillum centenum.</title>
        <authorList>
            <person name="Lu Y.K."/>
            <person name="Marden J."/>
            <person name="Han M."/>
            <person name="Swingley W.D."/>
            <person name="Mastrian S.D."/>
            <person name="Chowdhury S.R."/>
            <person name="Hao J."/>
            <person name="Helmy T."/>
            <person name="Kim S."/>
            <person name="Kurdoglu A.A."/>
            <person name="Matthies H.J."/>
            <person name="Rollo D."/>
            <person name="Stothard P."/>
            <person name="Blankenship R.E."/>
            <person name="Bauer C.E."/>
            <person name="Touchman J.W."/>
        </authorList>
    </citation>
    <scope>NUCLEOTIDE SEQUENCE [LARGE SCALE GENOMIC DNA]</scope>
    <source>
        <strain evidence="8">ATCC 51521 / SW</strain>
    </source>
</reference>
<dbReference type="InterPro" id="IPR009614">
    <property type="entry name" value="YoeB_toxin"/>
</dbReference>
<dbReference type="GO" id="GO:0006401">
    <property type="term" value="P:RNA catabolic process"/>
    <property type="evidence" value="ECO:0007669"/>
    <property type="project" value="InterPro"/>
</dbReference>
<dbReference type="EMBL" id="CP000613">
    <property type="protein sequence ID" value="ACJ00290.1"/>
    <property type="molecule type" value="Genomic_DNA"/>
</dbReference>
<dbReference type="GO" id="GO:0004519">
    <property type="term" value="F:endonuclease activity"/>
    <property type="evidence" value="ECO:0007669"/>
    <property type="project" value="UniProtKB-KW"/>
</dbReference>
<dbReference type="KEGG" id="rce:RC1_2922"/>
<dbReference type="HOGENOM" id="CLU_169492_2_2_5"/>
<dbReference type="STRING" id="414684.RC1_2922"/>
<dbReference type="RefSeq" id="WP_012568070.1">
    <property type="nucleotide sequence ID" value="NC_011420.2"/>
</dbReference>